<evidence type="ECO:0000313" key="3">
    <source>
        <dbReference type="Proteomes" id="UP001209878"/>
    </source>
</evidence>
<gene>
    <name evidence="2" type="ORF">NP493_1461g00033</name>
</gene>
<name>A0AAD9NCD7_RIDPI</name>
<dbReference type="AlphaFoldDB" id="A0AAD9NCD7"/>
<sequence length="106" mass="12061">MWKQHADAFDHGTLWLHNDGDDDAAQTPMPWNQLSASLWPSQSPWKSWISPSFVLQKPWSDTKCFDAWLDGAGTLTSSPIQFVAKEHSPDKKIEDPQTHGLRNTEM</sequence>
<protein>
    <submittedName>
        <fullName evidence="2">Uncharacterized protein</fullName>
    </submittedName>
</protein>
<proteinExistence type="predicted"/>
<accession>A0AAD9NCD7</accession>
<organism evidence="2 3">
    <name type="scientific">Ridgeia piscesae</name>
    <name type="common">Tubeworm</name>
    <dbReference type="NCBI Taxonomy" id="27915"/>
    <lineage>
        <taxon>Eukaryota</taxon>
        <taxon>Metazoa</taxon>
        <taxon>Spiralia</taxon>
        <taxon>Lophotrochozoa</taxon>
        <taxon>Annelida</taxon>
        <taxon>Polychaeta</taxon>
        <taxon>Sedentaria</taxon>
        <taxon>Canalipalpata</taxon>
        <taxon>Sabellida</taxon>
        <taxon>Siboglinidae</taxon>
        <taxon>Ridgeia</taxon>
    </lineage>
</organism>
<feature type="region of interest" description="Disordered" evidence="1">
    <location>
        <begin position="86"/>
        <end position="106"/>
    </location>
</feature>
<evidence type="ECO:0000313" key="2">
    <source>
        <dbReference type="EMBL" id="KAK2163418.1"/>
    </source>
</evidence>
<evidence type="ECO:0000256" key="1">
    <source>
        <dbReference type="SAM" id="MobiDB-lite"/>
    </source>
</evidence>
<keyword evidence="3" id="KW-1185">Reference proteome</keyword>
<dbReference type="Proteomes" id="UP001209878">
    <property type="component" value="Unassembled WGS sequence"/>
</dbReference>
<reference evidence="2" key="1">
    <citation type="journal article" date="2023" name="Mol. Biol. Evol.">
        <title>Third-Generation Sequencing Reveals the Adaptive Role of the Epigenome in Three Deep-Sea Polychaetes.</title>
        <authorList>
            <person name="Perez M."/>
            <person name="Aroh O."/>
            <person name="Sun Y."/>
            <person name="Lan Y."/>
            <person name="Juniper S.K."/>
            <person name="Young C.R."/>
            <person name="Angers B."/>
            <person name="Qian P.Y."/>
        </authorList>
    </citation>
    <scope>NUCLEOTIDE SEQUENCE</scope>
    <source>
        <strain evidence="2">R07B-5</strain>
    </source>
</reference>
<dbReference type="EMBL" id="JAODUO010001461">
    <property type="protein sequence ID" value="KAK2163418.1"/>
    <property type="molecule type" value="Genomic_DNA"/>
</dbReference>
<comment type="caution">
    <text evidence="2">The sequence shown here is derived from an EMBL/GenBank/DDBJ whole genome shotgun (WGS) entry which is preliminary data.</text>
</comment>